<evidence type="ECO:0000313" key="1">
    <source>
        <dbReference type="EMBL" id="KAE8347557.1"/>
    </source>
</evidence>
<proteinExistence type="predicted"/>
<accession>A0A5N6YQ54</accession>
<dbReference type="OrthoDB" id="5430750at2759"/>
<dbReference type="Proteomes" id="UP000325558">
    <property type="component" value="Unassembled WGS sequence"/>
</dbReference>
<sequence length="106" mass="12432">MGLDYRRLYPPLTLLDLPFLCWNPYHGTQRMANISLDYLVTCAPTQVHTHQQSSILPLPLKEFPPALRLIREDGSIFYINLMECSTWFVSGNEPHKQRHQKFCRIC</sequence>
<organism evidence="1">
    <name type="scientific">Aspergillus arachidicola</name>
    <dbReference type="NCBI Taxonomy" id="656916"/>
    <lineage>
        <taxon>Eukaryota</taxon>
        <taxon>Fungi</taxon>
        <taxon>Dikarya</taxon>
        <taxon>Ascomycota</taxon>
        <taxon>Pezizomycotina</taxon>
        <taxon>Eurotiomycetes</taxon>
        <taxon>Eurotiomycetidae</taxon>
        <taxon>Eurotiales</taxon>
        <taxon>Aspergillaceae</taxon>
        <taxon>Aspergillus</taxon>
        <taxon>Aspergillus subgen. Circumdati</taxon>
    </lineage>
</organism>
<gene>
    <name evidence="1" type="ORF">BDV24DRAFT_121015</name>
</gene>
<protein>
    <submittedName>
        <fullName evidence="1">Uncharacterized protein</fullName>
    </submittedName>
</protein>
<dbReference type="EMBL" id="ML737112">
    <property type="protein sequence ID" value="KAE8347557.1"/>
    <property type="molecule type" value="Genomic_DNA"/>
</dbReference>
<reference evidence="1" key="1">
    <citation type="submission" date="2019-04" db="EMBL/GenBank/DDBJ databases">
        <title>Friends and foes A comparative genomics study of 23 Aspergillus species from section Flavi.</title>
        <authorList>
            <consortium name="DOE Joint Genome Institute"/>
            <person name="Kjaerbolling I."/>
            <person name="Vesth T."/>
            <person name="Frisvad J.C."/>
            <person name="Nybo J.L."/>
            <person name="Theobald S."/>
            <person name="Kildgaard S."/>
            <person name="Isbrandt T."/>
            <person name="Kuo A."/>
            <person name="Sato A."/>
            <person name="Lyhne E.K."/>
            <person name="Kogle M.E."/>
            <person name="Wiebenga A."/>
            <person name="Kun R.S."/>
            <person name="Lubbers R.J."/>
            <person name="Makela M.R."/>
            <person name="Barry K."/>
            <person name="Chovatia M."/>
            <person name="Clum A."/>
            <person name="Daum C."/>
            <person name="Haridas S."/>
            <person name="He G."/>
            <person name="LaButti K."/>
            <person name="Lipzen A."/>
            <person name="Mondo S."/>
            <person name="Riley R."/>
            <person name="Salamov A."/>
            <person name="Simmons B.A."/>
            <person name="Magnuson J.K."/>
            <person name="Henrissat B."/>
            <person name="Mortensen U.H."/>
            <person name="Larsen T.O."/>
            <person name="Devries R.P."/>
            <person name="Grigoriev I.V."/>
            <person name="Machida M."/>
            <person name="Baker S.E."/>
            <person name="Andersen M.R."/>
        </authorList>
    </citation>
    <scope>NUCLEOTIDE SEQUENCE</scope>
    <source>
        <strain evidence="1">CBS 117612</strain>
    </source>
</reference>
<dbReference type="AlphaFoldDB" id="A0A5N6YQ54"/>
<name>A0A5N6YQ54_9EURO</name>